<organism evidence="2 3">
    <name type="scientific">Mycobacterium gastri</name>
    <dbReference type="NCBI Taxonomy" id="1777"/>
    <lineage>
        <taxon>Bacteria</taxon>
        <taxon>Bacillati</taxon>
        <taxon>Actinomycetota</taxon>
        <taxon>Actinomycetes</taxon>
        <taxon>Mycobacteriales</taxon>
        <taxon>Mycobacteriaceae</taxon>
        <taxon>Mycobacterium</taxon>
    </lineage>
</organism>
<keyword evidence="3" id="KW-1185">Reference proteome</keyword>
<dbReference type="AlphaFoldDB" id="A0A1X1VXQ9"/>
<feature type="region of interest" description="Disordered" evidence="1">
    <location>
        <begin position="46"/>
        <end position="90"/>
    </location>
</feature>
<comment type="caution">
    <text evidence="2">The sequence shown here is derived from an EMBL/GenBank/DDBJ whole genome shotgun (WGS) entry which is preliminary data.</text>
</comment>
<dbReference type="Proteomes" id="UP000193738">
    <property type="component" value="Unassembled WGS sequence"/>
</dbReference>
<name>A0A1X1VXQ9_MYCGS</name>
<evidence type="ECO:0000313" key="3">
    <source>
        <dbReference type="Proteomes" id="UP000193738"/>
    </source>
</evidence>
<feature type="compositionally biased region" description="Basic and acidic residues" evidence="1">
    <location>
        <begin position="80"/>
        <end position="90"/>
    </location>
</feature>
<accession>A0A1X1VXQ9</accession>
<dbReference type="STRING" id="1777.AWC07_25180"/>
<reference evidence="2 3" key="1">
    <citation type="submission" date="2016-01" db="EMBL/GenBank/DDBJ databases">
        <title>The new phylogeny of the genus Mycobacterium.</title>
        <authorList>
            <person name="Tarcisio F."/>
            <person name="Conor M."/>
            <person name="Antonella G."/>
            <person name="Elisabetta G."/>
            <person name="Giulia F.S."/>
            <person name="Sara T."/>
            <person name="Anna F."/>
            <person name="Clotilde B."/>
            <person name="Roberto B."/>
            <person name="Veronica D.S."/>
            <person name="Fabio R."/>
            <person name="Monica P."/>
            <person name="Olivier J."/>
            <person name="Enrico T."/>
            <person name="Nicola S."/>
        </authorList>
    </citation>
    <scope>NUCLEOTIDE SEQUENCE [LARGE SCALE GENOMIC DNA]</scope>
    <source>
        <strain evidence="2 3">DSM 43505</strain>
    </source>
</reference>
<protein>
    <submittedName>
        <fullName evidence="2">Uncharacterized protein</fullName>
    </submittedName>
</protein>
<evidence type="ECO:0000313" key="2">
    <source>
        <dbReference type="EMBL" id="ORV74449.1"/>
    </source>
</evidence>
<evidence type="ECO:0000256" key="1">
    <source>
        <dbReference type="SAM" id="MobiDB-lite"/>
    </source>
</evidence>
<dbReference type="EMBL" id="LQOX01000059">
    <property type="protein sequence ID" value="ORV74449.1"/>
    <property type="molecule type" value="Genomic_DNA"/>
</dbReference>
<proteinExistence type="predicted"/>
<sequence length="90" mass="9326">MTGIMPPENTSCDMTATTSSGMNCSFDLATADNASLSIAEATQVKATSANSFRPGLPNTTAPWVGPPLPISSRSRAGTPRMREKPGLAAR</sequence>
<feature type="compositionally biased region" description="Polar residues" evidence="1">
    <location>
        <begin position="46"/>
        <end position="61"/>
    </location>
</feature>
<gene>
    <name evidence="2" type="ORF">AWC07_25180</name>
</gene>